<reference evidence="11" key="1">
    <citation type="submission" date="2018-06" db="EMBL/GenBank/DDBJ databases">
        <authorList>
            <person name="Zhirakovskaya E."/>
        </authorList>
    </citation>
    <scope>NUCLEOTIDE SEQUENCE</scope>
</reference>
<organism evidence="11">
    <name type="scientific">hydrothermal vent metagenome</name>
    <dbReference type="NCBI Taxonomy" id="652676"/>
    <lineage>
        <taxon>unclassified sequences</taxon>
        <taxon>metagenomes</taxon>
        <taxon>ecological metagenomes</taxon>
    </lineage>
</organism>
<evidence type="ECO:0000256" key="2">
    <source>
        <dbReference type="ARBA" id="ARBA00001946"/>
    </source>
</evidence>
<dbReference type="AlphaFoldDB" id="A0A3B0XCB7"/>
<dbReference type="NCBIfam" id="NF003573">
    <property type="entry name" value="PRK05246.1"/>
    <property type="match status" value="1"/>
</dbReference>
<dbReference type="EC" id="6.3.2.3" evidence="11"/>
<dbReference type="PANTHER" id="PTHR21621:SF4">
    <property type="entry name" value="GLUTATHIONE SYNTHETASE"/>
    <property type="match status" value="1"/>
</dbReference>
<keyword evidence="8" id="KW-0460">Magnesium</keyword>
<dbReference type="EMBL" id="UOFD01000064">
    <property type="protein sequence ID" value="VAW53654.1"/>
    <property type="molecule type" value="Genomic_DNA"/>
</dbReference>
<dbReference type="InterPro" id="IPR004215">
    <property type="entry name" value="GSHS_N"/>
</dbReference>
<dbReference type="HAMAP" id="MF_00162">
    <property type="entry name" value="GSH_S"/>
    <property type="match status" value="1"/>
</dbReference>
<keyword evidence="9" id="KW-0464">Manganese</keyword>
<dbReference type="InterPro" id="IPR013815">
    <property type="entry name" value="ATP_grasp_subdomain_1"/>
</dbReference>
<dbReference type="PROSITE" id="PS50975">
    <property type="entry name" value="ATP_GRASP"/>
    <property type="match status" value="1"/>
</dbReference>
<keyword evidence="3 11" id="KW-0436">Ligase</keyword>
<dbReference type="GO" id="GO:0046872">
    <property type="term" value="F:metal ion binding"/>
    <property type="evidence" value="ECO:0007669"/>
    <property type="project" value="UniProtKB-KW"/>
</dbReference>
<comment type="cofactor">
    <cofactor evidence="2">
        <name>Mg(2+)</name>
        <dbReference type="ChEBI" id="CHEBI:18420"/>
    </cofactor>
</comment>
<keyword evidence="7" id="KW-0067">ATP-binding</keyword>
<dbReference type="InterPro" id="IPR004218">
    <property type="entry name" value="GSHS_ATP-bd"/>
</dbReference>
<dbReference type="Pfam" id="PF02951">
    <property type="entry name" value="GSH-S_N"/>
    <property type="match status" value="1"/>
</dbReference>
<dbReference type="GO" id="GO:0005524">
    <property type="term" value="F:ATP binding"/>
    <property type="evidence" value="ECO:0007669"/>
    <property type="project" value="UniProtKB-KW"/>
</dbReference>
<evidence type="ECO:0000259" key="10">
    <source>
        <dbReference type="PROSITE" id="PS50975"/>
    </source>
</evidence>
<dbReference type="Pfam" id="PF02955">
    <property type="entry name" value="GSH-S_ATP"/>
    <property type="match status" value="1"/>
</dbReference>
<evidence type="ECO:0000256" key="6">
    <source>
        <dbReference type="ARBA" id="ARBA00022741"/>
    </source>
</evidence>
<name>A0A3B0XCB7_9ZZZZ</name>
<evidence type="ECO:0000256" key="5">
    <source>
        <dbReference type="ARBA" id="ARBA00022723"/>
    </source>
</evidence>
<evidence type="ECO:0000256" key="3">
    <source>
        <dbReference type="ARBA" id="ARBA00022598"/>
    </source>
</evidence>
<evidence type="ECO:0000256" key="9">
    <source>
        <dbReference type="ARBA" id="ARBA00023211"/>
    </source>
</evidence>
<gene>
    <name evidence="11" type="ORF">MNBD_GAMMA06-273</name>
</gene>
<dbReference type="Gene3D" id="3.30.1490.20">
    <property type="entry name" value="ATP-grasp fold, A domain"/>
    <property type="match status" value="1"/>
</dbReference>
<evidence type="ECO:0000256" key="1">
    <source>
        <dbReference type="ARBA" id="ARBA00001936"/>
    </source>
</evidence>
<keyword evidence="6" id="KW-0547">Nucleotide-binding</keyword>
<dbReference type="SUPFAM" id="SSF56059">
    <property type="entry name" value="Glutathione synthetase ATP-binding domain-like"/>
    <property type="match status" value="1"/>
</dbReference>
<sequence length="320" mass="35939">MSTKLGIIMDPLPDINIKKDSSFAMMLAAQKLGWEIHVIYQSDLYTKNEKPWAFSRITQVEDNAKHWFNFSAEQDIELASLDAILMRKDPPFDIEYIASTYILQLAEQLGTLIVNKPASLRDNNEKMFITQFPQCCTPFMVSRSKNRLRNFVIERFQSAQQDVILKPLDGMGGTSIYRVNPQDPNLSVILETVSENETHTVMAQQFIPEISEGDKRILLIDGEAVPYALARIPASGETRGNLAAGGTGVGVELSERDQWICQQVGPTLKQQGILFAGIDIIGNYLTEINITSPTCIRELDQIYSLDIAGDLMQCIKKYLN</sequence>
<protein>
    <submittedName>
        <fullName evidence="11">Glutathione synthetase</fullName>
        <ecNumber evidence="11">6.3.2.3</ecNumber>
    </submittedName>
</protein>
<keyword evidence="4" id="KW-0317">Glutathione biosynthesis</keyword>
<evidence type="ECO:0000256" key="7">
    <source>
        <dbReference type="ARBA" id="ARBA00022840"/>
    </source>
</evidence>
<keyword evidence="5" id="KW-0479">Metal-binding</keyword>
<dbReference type="GO" id="GO:0005737">
    <property type="term" value="C:cytoplasm"/>
    <property type="evidence" value="ECO:0007669"/>
    <property type="project" value="TreeGrafter"/>
</dbReference>
<feature type="domain" description="ATP-grasp" evidence="10">
    <location>
        <begin position="126"/>
        <end position="316"/>
    </location>
</feature>
<dbReference type="SUPFAM" id="SSF52440">
    <property type="entry name" value="PreATP-grasp domain"/>
    <property type="match status" value="1"/>
</dbReference>
<dbReference type="InterPro" id="IPR016185">
    <property type="entry name" value="PreATP-grasp_dom_sf"/>
</dbReference>
<dbReference type="PANTHER" id="PTHR21621">
    <property type="entry name" value="RIBOSOMAL PROTEIN S6 MODIFICATION PROTEIN"/>
    <property type="match status" value="1"/>
</dbReference>
<accession>A0A3B0XCB7</accession>
<evidence type="ECO:0000256" key="4">
    <source>
        <dbReference type="ARBA" id="ARBA00022684"/>
    </source>
</evidence>
<proteinExistence type="inferred from homology"/>
<dbReference type="GO" id="GO:0004363">
    <property type="term" value="F:glutathione synthase activity"/>
    <property type="evidence" value="ECO:0007669"/>
    <property type="project" value="UniProtKB-EC"/>
</dbReference>
<dbReference type="InterPro" id="IPR006284">
    <property type="entry name" value="Glut_synth_pro"/>
</dbReference>
<evidence type="ECO:0000256" key="8">
    <source>
        <dbReference type="ARBA" id="ARBA00022842"/>
    </source>
</evidence>
<evidence type="ECO:0000313" key="11">
    <source>
        <dbReference type="EMBL" id="VAW53654.1"/>
    </source>
</evidence>
<dbReference type="FunFam" id="3.40.50.20:FF:000009">
    <property type="entry name" value="Glutathione synthetase"/>
    <property type="match status" value="1"/>
</dbReference>
<dbReference type="InterPro" id="IPR011761">
    <property type="entry name" value="ATP-grasp"/>
</dbReference>
<dbReference type="Gene3D" id="3.30.470.20">
    <property type="entry name" value="ATP-grasp fold, B domain"/>
    <property type="match status" value="1"/>
</dbReference>
<comment type="cofactor">
    <cofactor evidence="1">
        <name>Mn(2+)</name>
        <dbReference type="ChEBI" id="CHEBI:29035"/>
    </cofactor>
</comment>
<dbReference type="NCBIfam" id="TIGR01380">
    <property type="entry name" value="glut_syn"/>
    <property type="match status" value="1"/>
</dbReference>
<dbReference type="Gene3D" id="3.40.50.20">
    <property type="match status" value="1"/>
</dbReference>